<feature type="domain" description="YjiS-like" evidence="1">
    <location>
        <begin position="14"/>
        <end position="52"/>
    </location>
</feature>
<name>A0A7U0N7K2_SERPR</name>
<dbReference type="Proteomes" id="UP000596176">
    <property type="component" value="Chromosome"/>
</dbReference>
<dbReference type="RefSeq" id="WP_099064011.1">
    <property type="nucleotide sequence ID" value="NZ_CAMITN010000001.1"/>
</dbReference>
<accession>A0A7U0N7K2</accession>
<evidence type="ECO:0000313" key="3">
    <source>
        <dbReference type="Proteomes" id="UP000596176"/>
    </source>
</evidence>
<dbReference type="EMBL" id="CP068391">
    <property type="protein sequence ID" value="QQX53976.1"/>
    <property type="molecule type" value="Genomic_DNA"/>
</dbReference>
<protein>
    <submittedName>
        <fullName evidence="2">DUF1127 domain-containing protein</fullName>
    </submittedName>
</protein>
<organism evidence="2 3">
    <name type="scientific">Serratia proteamaculans</name>
    <dbReference type="NCBI Taxonomy" id="28151"/>
    <lineage>
        <taxon>Bacteria</taxon>
        <taxon>Pseudomonadati</taxon>
        <taxon>Pseudomonadota</taxon>
        <taxon>Gammaproteobacteria</taxon>
        <taxon>Enterobacterales</taxon>
        <taxon>Yersiniaceae</taxon>
        <taxon>Serratia</taxon>
    </lineage>
</organism>
<dbReference type="AlphaFoldDB" id="A0A7U0N7K2"/>
<gene>
    <name evidence="2" type="ORF">JKX24_02770</name>
</gene>
<proteinExistence type="predicted"/>
<reference evidence="2 3" key="1">
    <citation type="submission" date="2021-01" db="EMBL/GenBank/DDBJ databases">
        <title>Chromosome sequence of Serratia proteamaculans strain 94 rif-r, isolated from spoiled beef.</title>
        <authorList>
            <person name="Zaytseva Y.V."/>
            <person name="Iablokov S.N."/>
            <person name="Klyukina A."/>
        </authorList>
    </citation>
    <scope>NUCLEOTIDE SEQUENCE [LARGE SCALE GENOMIC DNA]</scope>
    <source>
        <strain evidence="2 3">94 rif-r</strain>
    </source>
</reference>
<sequence>MMTVSAECLPARRRATFSRWHLYLQRYHTRQSLLLLDDVQLADIGLTRSDARREGRKPFWRR</sequence>
<evidence type="ECO:0000313" key="2">
    <source>
        <dbReference type="EMBL" id="QQX53976.1"/>
    </source>
</evidence>
<dbReference type="Pfam" id="PF06568">
    <property type="entry name" value="YjiS-like"/>
    <property type="match status" value="1"/>
</dbReference>
<dbReference type="GeneID" id="83698267"/>
<dbReference type="InterPro" id="IPR009506">
    <property type="entry name" value="YjiS-like"/>
</dbReference>
<evidence type="ECO:0000259" key="1">
    <source>
        <dbReference type="Pfam" id="PF06568"/>
    </source>
</evidence>